<feature type="non-terminal residue" evidence="2">
    <location>
        <position position="1"/>
    </location>
</feature>
<reference evidence="2" key="1">
    <citation type="submission" date="2020-02" db="EMBL/GenBank/DDBJ databases">
        <authorList>
            <person name="Meier V. D."/>
        </authorList>
    </citation>
    <scope>NUCLEOTIDE SEQUENCE</scope>
    <source>
        <strain evidence="2">AVDCRST_MAG05</strain>
    </source>
</reference>
<feature type="compositionally biased region" description="Basic residues" evidence="1">
    <location>
        <begin position="20"/>
        <end position="37"/>
    </location>
</feature>
<feature type="compositionally biased region" description="Basic and acidic residues" evidence="1">
    <location>
        <begin position="97"/>
        <end position="109"/>
    </location>
</feature>
<dbReference type="EMBL" id="CADCVM010000022">
    <property type="protein sequence ID" value="CAA9466832.1"/>
    <property type="molecule type" value="Genomic_DNA"/>
</dbReference>
<name>A0A6J4R9N2_9ACTN</name>
<feature type="region of interest" description="Disordered" evidence="1">
    <location>
        <begin position="20"/>
        <end position="121"/>
    </location>
</feature>
<evidence type="ECO:0000256" key="1">
    <source>
        <dbReference type="SAM" id="MobiDB-lite"/>
    </source>
</evidence>
<gene>
    <name evidence="2" type="ORF">AVDCRST_MAG05-136</name>
</gene>
<accession>A0A6J4R9N2</accession>
<dbReference type="AlphaFoldDB" id="A0A6J4R9N2"/>
<evidence type="ECO:0000313" key="2">
    <source>
        <dbReference type="EMBL" id="CAA9466832.1"/>
    </source>
</evidence>
<feature type="compositionally biased region" description="Low complexity" evidence="1">
    <location>
        <begin position="74"/>
        <end position="84"/>
    </location>
</feature>
<sequence length="121" mass="13097">AGPAAGRAVRHKRGRLLRPRAGVRRGRLRRGRRRRRGPRDLRGAMVAPPGWHRAFGGRGAPELGDGARTRRGRAQTGAAGAGPRTAHRGLAVAEPANDSHRRAVHRGELGGHTARDRRRSV</sequence>
<protein>
    <submittedName>
        <fullName evidence="2">Uncharacterized protein</fullName>
    </submittedName>
</protein>
<proteinExistence type="predicted"/>
<organism evidence="2">
    <name type="scientific">uncultured Rubrobacteraceae bacterium</name>
    <dbReference type="NCBI Taxonomy" id="349277"/>
    <lineage>
        <taxon>Bacteria</taxon>
        <taxon>Bacillati</taxon>
        <taxon>Actinomycetota</taxon>
        <taxon>Rubrobacteria</taxon>
        <taxon>Rubrobacterales</taxon>
        <taxon>Rubrobacteraceae</taxon>
        <taxon>environmental samples</taxon>
    </lineage>
</organism>
<feature type="non-terminal residue" evidence="2">
    <location>
        <position position="121"/>
    </location>
</feature>